<keyword evidence="6 9" id="KW-0812">Transmembrane</keyword>
<keyword evidence="8 9" id="KW-0472">Membrane</keyword>
<keyword evidence="4" id="KW-1003">Cell membrane</keyword>
<feature type="transmembrane region" description="Helical" evidence="9">
    <location>
        <begin position="976"/>
        <end position="997"/>
    </location>
</feature>
<accession>A0A0D6JJ24</accession>
<dbReference type="GO" id="GO:0015562">
    <property type="term" value="F:efflux transmembrane transporter activity"/>
    <property type="evidence" value="ECO:0007669"/>
    <property type="project" value="InterPro"/>
</dbReference>
<dbReference type="Gene3D" id="3.30.2090.10">
    <property type="entry name" value="Multidrug efflux transporter AcrB TolC docking domain, DN and DC subdomains"/>
    <property type="match status" value="2"/>
</dbReference>
<dbReference type="SUPFAM" id="SSF82866">
    <property type="entry name" value="Multidrug efflux transporter AcrB transmembrane domain"/>
    <property type="match status" value="2"/>
</dbReference>
<feature type="transmembrane region" description="Helical" evidence="9">
    <location>
        <begin position="346"/>
        <end position="363"/>
    </location>
</feature>
<dbReference type="GO" id="GO:0009636">
    <property type="term" value="P:response to toxic substance"/>
    <property type="evidence" value="ECO:0007669"/>
    <property type="project" value="UniProtKB-ARBA"/>
</dbReference>
<dbReference type="PROSITE" id="PS50156">
    <property type="entry name" value="SSD"/>
    <property type="match status" value="1"/>
</dbReference>
<evidence type="ECO:0000256" key="8">
    <source>
        <dbReference type="ARBA" id="ARBA00023136"/>
    </source>
</evidence>
<proteinExistence type="inferred from homology"/>
<dbReference type="FunFam" id="3.30.70.1430:FF:000001">
    <property type="entry name" value="Efflux pump membrane transporter"/>
    <property type="match status" value="1"/>
</dbReference>
<dbReference type="InterPro" id="IPR001036">
    <property type="entry name" value="Acrflvin-R"/>
</dbReference>
<dbReference type="NCBIfam" id="TIGR00915">
    <property type="entry name" value="2A0602"/>
    <property type="match status" value="1"/>
</dbReference>
<feature type="domain" description="SSD" evidence="10">
    <location>
        <begin position="373"/>
        <end position="498"/>
    </location>
</feature>
<feature type="transmembrane region" description="Helical" evidence="9">
    <location>
        <begin position="876"/>
        <end position="895"/>
    </location>
</feature>
<dbReference type="InterPro" id="IPR027463">
    <property type="entry name" value="AcrB_DN_DC_subdom"/>
</dbReference>
<dbReference type="Gene3D" id="3.30.70.1440">
    <property type="entry name" value="Multidrug efflux transporter AcrB pore domain"/>
    <property type="match status" value="1"/>
</dbReference>
<dbReference type="EMBL" id="LN829119">
    <property type="protein sequence ID" value="CPR21921.1"/>
    <property type="molecule type" value="Genomic_DNA"/>
</dbReference>
<name>A0A0D6JJ24_9HYPH</name>
<dbReference type="Gene3D" id="3.30.70.1320">
    <property type="entry name" value="Multidrug efflux transporter AcrB pore domain like"/>
    <property type="match status" value="1"/>
</dbReference>
<dbReference type="GO" id="GO:0005886">
    <property type="term" value="C:plasma membrane"/>
    <property type="evidence" value="ECO:0007669"/>
    <property type="project" value="UniProtKB-SubCell"/>
</dbReference>
<dbReference type="KEGG" id="fil:BN1229_v1_2563"/>
<evidence type="ECO:0000256" key="2">
    <source>
        <dbReference type="ARBA" id="ARBA00010942"/>
    </source>
</evidence>
<evidence type="ECO:0000256" key="6">
    <source>
        <dbReference type="ARBA" id="ARBA00022692"/>
    </source>
</evidence>
<dbReference type="OrthoDB" id="8308837at2"/>
<comment type="subcellular location">
    <subcellularLocation>
        <location evidence="1 9">Cell inner membrane</location>
        <topology evidence="1 9">Multi-pass membrane protein</topology>
    </subcellularLocation>
</comment>
<dbReference type="PANTHER" id="PTHR32063:SF11">
    <property type="entry name" value="CATION OR DRUG EFFLUX SYSTEM PROTEIN"/>
    <property type="match status" value="1"/>
</dbReference>
<dbReference type="Gene3D" id="1.20.1640.10">
    <property type="entry name" value="Multidrug efflux transporter AcrB transmembrane domain"/>
    <property type="match status" value="2"/>
</dbReference>
<dbReference type="SUPFAM" id="SSF82714">
    <property type="entry name" value="Multidrug efflux transporter AcrB TolC docking domain, DN and DC subdomains"/>
    <property type="match status" value="2"/>
</dbReference>
<keyword evidence="12" id="KW-1185">Reference proteome</keyword>
<dbReference type="AlphaFoldDB" id="A0A0D6JJ24"/>
<evidence type="ECO:0000256" key="7">
    <source>
        <dbReference type="ARBA" id="ARBA00022989"/>
    </source>
</evidence>
<dbReference type="NCBIfam" id="NF000282">
    <property type="entry name" value="RND_permease_1"/>
    <property type="match status" value="1"/>
</dbReference>
<evidence type="ECO:0000256" key="5">
    <source>
        <dbReference type="ARBA" id="ARBA00022519"/>
    </source>
</evidence>
<evidence type="ECO:0000256" key="9">
    <source>
        <dbReference type="RuleBase" id="RU364070"/>
    </source>
</evidence>
<evidence type="ECO:0000256" key="3">
    <source>
        <dbReference type="ARBA" id="ARBA00022448"/>
    </source>
</evidence>
<sequence>MRLGRYFIDRPVFAIALSIATLIIGAVAASRLPISQYPEVIPPTVTVSAQYPGANAKTIADTVATPIEQEVNGVDDMLYMQSQSTQDGRLSLTVTFRIGTDLDKAQMLVQNRVALAEPRLPEVVRRIGVTVEKNSPDFLLVAQLISPDNSRDQLYLSNYATQRIVPVLSRLSGIGSVQILGARDYAMRVWLDPDKVAEMGLSASEVVEALRAQNVQVAGGVLGQPPVPTDRAFQPSLTVQGRFIEPQEFEQIIVKRTDGGRVVRLRDIARTELGARNYGTNAYINDTPVVALLVFQRPGTNALDASTSIQSTMAKLAEGFPSGVDYRMTYNPTEFFVRTSIEALEHTIYEAIALVVFVVILFLQSGRATIIPLLAIPVSLVGTFAVMAALGYTINTLTLFALVLAVGIVVDDAIVVVENVERYLREGLSPKEAARKTMDEVGGALISIALVLTSVFVPTMFLEGISGEFFRQFAVVIAVATLISAFNSLTLSPALAGLLLKKHDTHTRRPSILARLLQPLINGFNTFFDKLASGYAALTRQAIRRTGFMLVLYAGLIAAAVWAFVQVPRGFVPAADQGYLIALVQLPPGASLQRTDDIVREVGARSRQISGVEWAHMFPGQNLATGTQSSSAGVVFVQLEDFKKRHDKSKSATAIQAELNKRFADIAGAQITIIAPPTIRGIGASGGFSLRVQDLNNHGSVALEDATQKLLAALRADPRIAFAFTPFNASAPEYFFDIDRTQAEMLGVAVASVHETLETYLGSSYVNDFNLSGRTYQVIAQAEGRNRLDIEQISRLKTKGDSGAMVPLGSIATFKTQAAPDRVPRYNLFPTAEVIGSAVPNVSSGAALDLVEEIAAKTLSSDYAIEWTELSYQQRLAGGGIVIFLLSVVFVYLVLASQYESWSLPLAVILIVPMCLLSAIGGVMWMGQDNNILTQVGLVVLVGLAAKNAILIVEFARDLEAHGQSIDDAVVEAGRLRLRPILMTSLAFILGVVPLMIAEGAGAELRHAIGTAVFFGMLGVTVFGLFFTPVFYVTVRRLLTRRQATNQSQGSISADPVHT</sequence>
<feature type="transmembrane region" description="Helical" evidence="9">
    <location>
        <begin position="932"/>
        <end position="955"/>
    </location>
</feature>
<feature type="transmembrane region" description="Helical" evidence="9">
    <location>
        <begin position="398"/>
        <end position="420"/>
    </location>
</feature>
<evidence type="ECO:0000313" key="11">
    <source>
        <dbReference type="EMBL" id="CPR21921.1"/>
    </source>
</evidence>
<evidence type="ECO:0000256" key="4">
    <source>
        <dbReference type="ARBA" id="ARBA00022475"/>
    </source>
</evidence>
<feature type="transmembrane region" description="Helical" evidence="9">
    <location>
        <begin position="1009"/>
        <end position="1033"/>
    </location>
</feature>
<feature type="transmembrane region" description="Helical" evidence="9">
    <location>
        <begin position="473"/>
        <end position="500"/>
    </location>
</feature>
<keyword evidence="3 9" id="KW-0813">Transport</keyword>
<keyword evidence="7 9" id="KW-1133">Transmembrane helix</keyword>
<dbReference type="KEGG" id="fiy:BN1229_v1_3354"/>
<evidence type="ECO:0000313" key="12">
    <source>
        <dbReference type="Proteomes" id="UP000033187"/>
    </source>
</evidence>
<protein>
    <recommendedName>
        <fullName evidence="9">Efflux pump membrane transporter</fullName>
    </recommendedName>
</protein>
<comment type="similarity">
    <text evidence="2 9">Belongs to the resistance-nodulation-cell division (RND) (TC 2.A.6) family.</text>
</comment>
<reference evidence="12" key="1">
    <citation type="submission" date="2015-02" db="EMBL/GenBank/DDBJ databases">
        <authorList>
            <person name="Chooi Y.-H."/>
        </authorList>
    </citation>
    <scope>NUCLEOTIDE SEQUENCE [LARGE SCALE GENOMIC DNA]</scope>
    <source>
        <strain evidence="12">strain Y</strain>
    </source>
</reference>
<comment type="caution">
    <text evidence="9">Lacks conserved residue(s) required for the propagation of feature annotation.</text>
</comment>
<keyword evidence="5 9" id="KW-0997">Cell inner membrane</keyword>
<feature type="transmembrane region" description="Helical" evidence="9">
    <location>
        <begin position="902"/>
        <end position="926"/>
    </location>
</feature>
<dbReference type="PANTHER" id="PTHR32063">
    <property type="match status" value="1"/>
</dbReference>
<feature type="transmembrane region" description="Helical" evidence="9">
    <location>
        <begin position="370"/>
        <end position="392"/>
    </location>
</feature>
<dbReference type="InterPro" id="IPR004764">
    <property type="entry name" value="MdtF-like"/>
</dbReference>
<organism evidence="11 12">
    <name type="scientific">Candidatus Filomicrobium marinum</name>
    <dbReference type="NCBI Taxonomy" id="1608628"/>
    <lineage>
        <taxon>Bacteria</taxon>
        <taxon>Pseudomonadati</taxon>
        <taxon>Pseudomonadota</taxon>
        <taxon>Alphaproteobacteria</taxon>
        <taxon>Hyphomicrobiales</taxon>
        <taxon>Hyphomicrobiaceae</taxon>
        <taxon>Filomicrobium</taxon>
    </lineage>
</organism>
<dbReference type="Gene3D" id="3.30.70.1430">
    <property type="entry name" value="Multidrug efflux transporter AcrB pore domain"/>
    <property type="match status" value="2"/>
</dbReference>
<dbReference type="SUPFAM" id="SSF82693">
    <property type="entry name" value="Multidrug efflux transporter AcrB pore domain, PN1, PN2, PC1 and PC2 subdomains"/>
    <property type="match status" value="4"/>
</dbReference>
<feature type="transmembrane region" description="Helical" evidence="9">
    <location>
        <begin position="547"/>
        <end position="565"/>
    </location>
</feature>
<dbReference type="GO" id="GO:0042910">
    <property type="term" value="F:xenobiotic transmembrane transporter activity"/>
    <property type="evidence" value="ECO:0007669"/>
    <property type="project" value="TreeGrafter"/>
</dbReference>
<gene>
    <name evidence="11" type="primary">bepG</name>
    <name evidence="11" type="ORF">YBN1229_v1_3354</name>
</gene>
<evidence type="ECO:0000259" key="10">
    <source>
        <dbReference type="PROSITE" id="PS50156"/>
    </source>
</evidence>
<evidence type="ECO:0000256" key="1">
    <source>
        <dbReference type="ARBA" id="ARBA00004429"/>
    </source>
</evidence>
<dbReference type="FunFam" id="1.20.1640.10:FF:000001">
    <property type="entry name" value="Efflux pump membrane transporter"/>
    <property type="match status" value="1"/>
</dbReference>
<dbReference type="InterPro" id="IPR000731">
    <property type="entry name" value="SSD"/>
</dbReference>
<dbReference type="Proteomes" id="UP000033187">
    <property type="component" value="Chromosome 1"/>
</dbReference>
<feature type="transmembrane region" description="Helical" evidence="9">
    <location>
        <begin position="441"/>
        <end position="461"/>
    </location>
</feature>
<dbReference type="Pfam" id="PF00873">
    <property type="entry name" value="ACR_tran"/>
    <property type="match status" value="1"/>
</dbReference>
<dbReference type="RefSeq" id="WP_046478422.1">
    <property type="nucleotide sequence ID" value="NZ_LN829118.1"/>
</dbReference>
<dbReference type="PRINTS" id="PR00702">
    <property type="entry name" value="ACRIFLAVINRP"/>
</dbReference>